<dbReference type="GO" id="GO:1990380">
    <property type="term" value="F:K48-linked deubiquitinase activity"/>
    <property type="evidence" value="ECO:0007669"/>
    <property type="project" value="UniProtKB-UniRule"/>
</dbReference>
<feature type="domain" description="Deubiquitinating enzyme MINDY-3/4 conserved" evidence="9">
    <location>
        <begin position="13"/>
        <end position="355"/>
    </location>
</feature>
<keyword evidence="4 8" id="KW-0645">Protease</keyword>
<dbReference type="EMBL" id="KV894467">
    <property type="protein sequence ID" value="OON18168.1"/>
    <property type="molecule type" value="Genomic_DNA"/>
</dbReference>
<evidence type="ECO:0000256" key="4">
    <source>
        <dbReference type="ARBA" id="ARBA00022670"/>
    </source>
</evidence>
<evidence type="ECO:0000259" key="9">
    <source>
        <dbReference type="SMART" id="SM01174"/>
    </source>
</evidence>
<dbReference type="Pfam" id="PF13898">
    <property type="entry name" value="MINDY-3_4_CD"/>
    <property type="match status" value="1"/>
</dbReference>
<gene>
    <name evidence="10" type="ORF">X801_05984</name>
</gene>
<keyword evidence="6 8" id="KW-0378">Hydrolase</keyword>
<comment type="catalytic activity">
    <reaction evidence="1 8">
        <text>Thiol-dependent hydrolysis of ester, thioester, amide, peptide and isopeptide bonds formed by the C-terminal Gly of ubiquitin (a 76-residue protein attached to proteins as an intracellular targeting signal).</text>
        <dbReference type="EC" id="3.4.19.12"/>
    </reaction>
</comment>
<dbReference type="InterPro" id="IPR039785">
    <property type="entry name" value="MINY3/4"/>
</dbReference>
<evidence type="ECO:0000313" key="10">
    <source>
        <dbReference type="EMBL" id="OON18168.1"/>
    </source>
</evidence>
<dbReference type="GO" id="GO:0004843">
    <property type="term" value="F:cysteine-type deubiquitinase activity"/>
    <property type="evidence" value="ECO:0007669"/>
    <property type="project" value="UniProtKB-UniRule"/>
</dbReference>
<evidence type="ECO:0000256" key="6">
    <source>
        <dbReference type="ARBA" id="ARBA00022801"/>
    </source>
</evidence>
<dbReference type="AlphaFoldDB" id="A0A1S8WUR0"/>
<keyword evidence="7 8" id="KW-0788">Thiol protease</keyword>
<dbReference type="InterPro" id="IPR011992">
    <property type="entry name" value="EF-hand-dom_pair"/>
</dbReference>
<name>A0A1S8WUR0_OPIVI</name>
<reference evidence="10 11" key="1">
    <citation type="submission" date="2015-03" db="EMBL/GenBank/DDBJ databases">
        <title>Draft genome of the nematode, Opisthorchis viverrini.</title>
        <authorList>
            <person name="Mitreva M."/>
        </authorList>
    </citation>
    <scope>NUCLEOTIDE SEQUENCE [LARGE SCALE GENOMIC DNA]</scope>
    <source>
        <strain evidence="10">Khon Kaen</strain>
    </source>
</reference>
<accession>A0A1S8WUR0</accession>
<evidence type="ECO:0000256" key="2">
    <source>
        <dbReference type="ARBA" id="ARBA00002107"/>
    </source>
</evidence>
<dbReference type="GO" id="GO:0071108">
    <property type="term" value="P:protein K48-linked deubiquitination"/>
    <property type="evidence" value="ECO:0007669"/>
    <property type="project" value="InterPro"/>
</dbReference>
<dbReference type="Proteomes" id="UP000243686">
    <property type="component" value="Unassembled WGS sequence"/>
</dbReference>
<proteinExistence type="inferred from homology"/>
<dbReference type="PANTHER" id="PTHR12473:SF17">
    <property type="entry name" value="UBIQUITIN CARBOXYL-TERMINAL HYDROLASE MINDY-3"/>
    <property type="match status" value="1"/>
</dbReference>
<evidence type="ECO:0000256" key="3">
    <source>
        <dbReference type="ARBA" id="ARBA00011074"/>
    </source>
</evidence>
<comment type="similarity">
    <text evidence="3 8">Belongs to the MINDY deubiquitinase family. FAM188 subfamily.</text>
</comment>
<evidence type="ECO:0000256" key="1">
    <source>
        <dbReference type="ARBA" id="ARBA00000707"/>
    </source>
</evidence>
<comment type="function">
    <text evidence="2 8">Hydrolase that can remove 'Lys-48'-linked conjugated ubiquitin from proteins.</text>
</comment>
<dbReference type="GO" id="GO:0006508">
    <property type="term" value="P:proteolysis"/>
    <property type="evidence" value="ECO:0007669"/>
    <property type="project" value="UniProtKB-KW"/>
</dbReference>
<evidence type="ECO:0000313" key="11">
    <source>
        <dbReference type="Proteomes" id="UP000243686"/>
    </source>
</evidence>
<keyword evidence="5 8" id="KW-0833">Ubl conjugation pathway</keyword>
<dbReference type="PANTHER" id="PTHR12473">
    <property type="entry name" value="UBIQUITIN CARBOXYL-TERMINAL HYDROLASE MINDY-4-RELATED"/>
    <property type="match status" value="1"/>
</dbReference>
<evidence type="ECO:0000256" key="7">
    <source>
        <dbReference type="ARBA" id="ARBA00022807"/>
    </source>
</evidence>
<dbReference type="SMART" id="SM01174">
    <property type="entry name" value="DUF4205"/>
    <property type="match status" value="1"/>
</dbReference>
<dbReference type="EC" id="3.4.19.12" evidence="8"/>
<evidence type="ECO:0000256" key="5">
    <source>
        <dbReference type="ARBA" id="ARBA00022786"/>
    </source>
</evidence>
<keyword evidence="11" id="KW-1185">Reference proteome</keyword>
<dbReference type="SUPFAM" id="SSF47473">
    <property type="entry name" value="EF-hand"/>
    <property type="match status" value="1"/>
</dbReference>
<dbReference type="Gene3D" id="1.10.238.10">
    <property type="entry name" value="EF-hand"/>
    <property type="match status" value="1"/>
</dbReference>
<organism evidence="10 11">
    <name type="scientific">Opisthorchis viverrini</name>
    <name type="common">Southeast Asian liver fluke</name>
    <dbReference type="NCBI Taxonomy" id="6198"/>
    <lineage>
        <taxon>Eukaryota</taxon>
        <taxon>Metazoa</taxon>
        <taxon>Spiralia</taxon>
        <taxon>Lophotrochozoa</taxon>
        <taxon>Platyhelminthes</taxon>
        <taxon>Trematoda</taxon>
        <taxon>Digenea</taxon>
        <taxon>Opisthorchiida</taxon>
        <taxon>Opisthorchiata</taxon>
        <taxon>Opisthorchiidae</taxon>
        <taxon>Opisthorchis</taxon>
    </lineage>
</organism>
<evidence type="ECO:0000256" key="8">
    <source>
        <dbReference type="RuleBase" id="RU367088"/>
    </source>
</evidence>
<sequence length="454" mass="50487">MVAPCPKKLSELNALIWGGADLNEDIFQRWCQGFYFSPTEPTALMQNGGGPCAVLAPVQAVILRNMLLSGRFSTAASVEGEFSWFVLIYVLGVDSSELLISAILDIMTLVKPNTEKQWTWVHWSNQNGEVCTVESALTPSLFFEGLRSISASSLDELHGLIMSLAPELQSPFAVLCFLYSILFTHGLSALRKGMADETDTLIDPVHGHASQCLINLLICGQTTPYLFDGERTISGITLTGIRRQPPTGFLTLFEALHYCESGWYLKNPSYPVWILGSETHFTVLASPELQLVSKEEMPSSGTATIRQAEMEFAKLSADQDTKSGFITSAQLGKLLEALNIPFTEESIADIQRKLDPEELGVILEEPFLRHFFPMEMSNRTSAVSNFQVIHYNGLVKSNAGGQVRYEFGEAHLLDPTEELIETDPVDQNPIHRCLRTKWPTIRIRWRGNKVPSLN</sequence>
<dbReference type="InterPro" id="IPR025257">
    <property type="entry name" value="MINDY-3/4_CD"/>
</dbReference>
<protein>
    <recommendedName>
        <fullName evidence="8">Ubiquitin carboxyl-terminal hydrolase MINDY</fullName>
        <ecNumber evidence="8">3.4.19.12</ecNumber>
    </recommendedName>
</protein>